<dbReference type="Proteomes" id="UP001292084">
    <property type="component" value="Unassembled WGS sequence"/>
</dbReference>
<name>A0ABU5KNF7_9BACL</name>
<dbReference type="InterPro" id="IPR024978">
    <property type="entry name" value="Homeodomain_phBC6A51-type"/>
</dbReference>
<comment type="caution">
    <text evidence="2">The sequence shown here is derived from an EMBL/GenBank/DDBJ whole genome shotgun (WGS) entry which is preliminary data.</text>
</comment>
<evidence type="ECO:0000313" key="3">
    <source>
        <dbReference type="Proteomes" id="UP001292084"/>
    </source>
</evidence>
<evidence type="ECO:0000259" key="1">
    <source>
        <dbReference type="Pfam" id="PF13022"/>
    </source>
</evidence>
<dbReference type="Gene3D" id="1.10.10.60">
    <property type="entry name" value="Homeodomain-like"/>
    <property type="match status" value="1"/>
</dbReference>
<dbReference type="SUPFAM" id="SSF88659">
    <property type="entry name" value="Sigma3 and sigma4 domains of RNA polymerase sigma factors"/>
    <property type="match status" value="1"/>
</dbReference>
<feature type="domain" description="Homeodomain phBC6A51-type" evidence="1">
    <location>
        <begin position="51"/>
        <end position="149"/>
    </location>
</feature>
<dbReference type="EMBL" id="JAXQNN010000003">
    <property type="protein sequence ID" value="MDZ5712791.1"/>
    <property type="molecule type" value="Genomic_DNA"/>
</dbReference>
<dbReference type="RefSeq" id="WP_322421771.1">
    <property type="nucleotide sequence ID" value="NZ_JAXQNN010000003.1"/>
</dbReference>
<proteinExistence type="predicted"/>
<dbReference type="Pfam" id="PF13022">
    <property type="entry name" value="HTH_Tnp_1_2"/>
    <property type="match status" value="1"/>
</dbReference>
<evidence type="ECO:0000313" key="2">
    <source>
        <dbReference type="EMBL" id="MDZ5712791.1"/>
    </source>
</evidence>
<gene>
    <name evidence="2" type="ORF">UFB30_11190</name>
</gene>
<organism evidence="2 3">
    <name type="scientific">Jeotgalibacillus haloalkalitolerans</name>
    <dbReference type="NCBI Taxonomy" id="3104292"/>
    <lineage>
        <taxon>Bacteria</taxon>
        <taxon>Bacillati</taxon>
        <taxon>Bacillota</taxon>
        <taxon>Bacilli</taxon>
        <taxon>Bacillales</taxon>
        <taxon>Caryophanaceae</taxon>
        <taxon>Jeotgalibacillus</taxon>
    </lineage>
</organism>
<keyword evidence="3" id="KW-1185">Reference proteome</keyword>
<dbReference type="InterPro" id="IPR013324">
    <property type="entry name" value="RNA_pol_sigma_r3/r4-like"/>
</dbReference>
<protein>
    <recommendedName>
        <fullName evidence="1">Homeodomain phBC6A51-type domain-containing protein</fullName>
    </recommendedName>
</protein>
<sequence length="165" mass="19642">MNKWVKKFEYDDSLPQLSEIHEGLEQFEGVPLDSPGFNLSHRDRMICFLYTVKETSGMTSDEIADQFGLTRARIYAILRKDESKRYMSHLNDLMFEELWQDTVREMRKILKKSHSESNKIKVMEMVLKSKGMYKNEMSVTVKQEEQYDLEAKKREIIEMDLEKLD</sequence>
<reference evidence="2 3" key="1">
    <citation type="submission" date="2023-12" db="EMBL/GenBank/DDBJ databases">
        <title>Jeotgalibacillus haloalkaliphilus sp. nov., a novel salt-tolerant bacteria, isolated from the estuary of the Fenhe River into the Yellow River.</title>
        <authorList>
            <person name="Li Y."/>
        </authorList>
    </citation>
    <scope>NUCLEOTIDE SEQUENCE [LARGE SCALE GENOMIC DNA]</scope>
    <source>
        <strain evidence="2 3">HH7-29</strain>
    </source>
</reference>
<accession>A0ABU5KNF7</accession>